<feature type="region of interest" description="Disordered" evidence="1">
    <location>
        <begin position="438"/>
        <end position="474"/>
    </location>
</feature>
<keyword evidence="4" id="KW-1185">Reference proteome</keyword>
<reference evidence="2" key="1">
    <citation type="submission" date="2009-11" db="EMBL/GenBank/DDBJ databases">
        <authorList>
            <consortium name="The Broad Institute Genome Sequencing Platform"/>
            <person name="Ward D."/>
            <person name="Feldgarden M."/>
            <person name="Earl A."/>
            <person name="Young S.K."/>
            <person name="Zeng Q."/>
            <person name="Koehrsen M."/>
            <person name="Alvarado L."/>
            <person name="Berlin A."/>
            <person name="Bochicchio J."/>
            <person name="Borenstein D."/>
            <person name="Chapman S.B."/>
            <person name="Chen Z."/>
            <person name="Engels R."/>
            <person name="Freedman E."/>
            <person name="Gellesch M."/>
            <person name="Goldberg J."/>
            <person name="Griggs A."/>
            <person name="Gujja S."/>
            <person name="Heilman E."/>
            <person name="Heiman D."/>
            <person name="Hepburn T."/>
            <person name="Howarth C."/>
            <person name="Jen D."/>
            <person name="Larson L."/>
            <person name="Lewis B."/>
            <person name="Mehta T."/>
            <person name="Park D."/>
            <person name="Pearson M."/>
            <person name="Roberts A."/>
            <person name="Saif S."/>
            <person name="Shea T."/>
            <person name="Shenoy N."/>
            <person name="Sisk P."/>
            <person name="Stolte C."/>
            <person name="Sykes S."/>
            <person name="Thomson T."/>
            <person name="Walk T."/>
            <person name="White J."/>
            <person name="Yandava C."/>
            <person name="Izard J."/>
            <person name="Baranova O.V."/>
            <person name="Blanton J.M."/>
            <person name="Tanner A.C."/>
            <person name="Dewhirst F.E."/>
            <person name="Haas B."/>
            <person name="Nusbaum C."/>
            <person name="Birren B."/>
        </authorList>
    </citation>
    <scope>NUCLEOTIDE SEQUENCE [LARGE SCALE GENOMIC DNA]</scope>
    <source>
        <strain evidence="2">1-1 BBBD Race 1</strain>
    </source>
</reference>
<feature type="compositionally biased region" description="Polar residues" evidence="1">
    <location>
        <begin position="454"/>
        <end position="473"/>
    </location>
</feature>
<reference evidence="2" key="2">
    <citation type="submission" date="2016-05" db="EMBL/GenBank/DDBJ databases">
        <title>Comparative analysis highlights variable genome content of wheat rusts and divergence of the mating loci.</title>
        <authorList>
            <person name="Cuomo C.A."/>
            <person name="Bakkeren G."/>
            <person name="Szabo L."/>
            <person name="Khalil H."/>
            <person name="Joly D."/>
            <person name="Goldberg J."/>
            <person name="Young S."/>
            <person name="Zeng Q."/>
            <person name="Fellers J."/>
        </authorList>
    </citation>
    <scope>NUCLEOTIDE SEQUENCE [LARGE SCALE GENOMIC DNA]</scope>
    <source>
        <strain evidence="2">1-1 BBBD Race 1</strain>
    </source>
</reference>
<proteinExistence type="predicted"/>
<gene>
    <name evidence="2" type="ORF">PTTG_25101</name>
</gene>
<evidence type="ECO:0000313" key="3">
    <source>
        <dbReference type="EnsemblFungi" id="PTTG_25101-t43_1-p1"/>
    </source>
</evidence>
<evidence type="ECO:0000256" key="1">
    <source>
        <dbReference type="SAM" id="MobiDB-lite"/>
    </source>
</evidence>
<dbReference type="EMBL" id="ADAS02000001">
    <property type="protein sequence ID" value="OAV99908.1"/>
    <property type="molecule type" value="Genomic_DNA"/>
</dbReference>
<feature type="region of interest" description="Disordered" evidence="1">
    <location>
        <begin position="189"/>
        <end position="216"/>
    </location>
</feature>
<evidence type="ECO:0000313" key="4">
    <source>
        <dbReference type="Proteomes" id="UP000005240"/>
    </source>
</evidence>
<dbReference type="Proteomes" id="UP000005240">
    <property type="component" value="Unassembled WGS sequence"/>
</dbReference>
<sequence>MDVGEAIGPQFLIHSILPHERKKLATSIVDFSKAQQKGFVAAYMARNRAIMRADEEFRFESMCIGLLEPTNPAGQSHEARIDELRRRFTKTTWWLDWWKMADVEAMLFPSRQPMLEDFPDGEDGLPSSTNAQESLHCPGKKCMLKGMVHLYAFFKALERDHGMVMRGMTIRYGSQPKKQVSISKSIGWTKPTKQQRAATKERAAAKNNGHPPDTTKLLLDEKPAKWAKTGQPPSSVNIDQNRHTTYASYAAAKPTEQKALSNRCWLAAALESLYATFSPLWLKESGGKETNLFNRIVAHFSSWATHELTEIKGLLNFLTMGSRSLFDDIQTLRPNSFVPGKFASCNLFIESILDPKRNSCKSLRSFFLVDELRIFTCPCHKAQILHPREQQSTTTLRIKGSMFEQNGISRTDPAQLITLWSTVGLAGFSGLHCKSCQTNSKKKNNQKGKKIEESTLSDTGKLQEQSVISSSEANPPAHLHFHIESATILDEDEQDQFMSEMNWPFKLTVFGEEYTLISRGFFGHSHYCGQVLRHANGLLGVWRHDDQLNGGCAYMVDAVPGSISGPQEQTSKPAGSFTLEVGRLRSPPLSTRVTRGGSVALSGECQTVILSSPISEFSFMSICEGAPTHVELSCD</sequence>
<dbReference type="VEuPathDB" id="FungiDB:PTTG_25101"/>
<dbReference type="AlphaFoldDB" id="A0A180H5G8"/>
<reference evidence="3 4" key="3">
    <citation type="journal article" date="2017" name="G3 (Bethesda)">
        <title>Comparative analysis highlights variable genome content of wheat rusts and divergence of the mating loci.</title>
        <authorList>
            <person name="Cuomo C.A."/>
            <person name="Bakkeren G."/>
            <person name="Khalil H.B."/>
            <person name="Panwar V."/>
            <person name="Joly D."/>
            <person name="Linning R."/>
            <person name="Sakthikumar S."/>
            <person name="Song X."/>
            <person name="Adiconis X."/>
            <person name="Fan L."/>
            <person name="Goldberg J.M."/>
            <person name="Levin J.Z."/>
            <person name="Young S."/>
            <person name="Zeng Q."/>
            <person name="Anikster Y."/>
            <person name="Bruce M."/>
            <person name="Wang M."/>
            <person name="Yin C."/>
            <person name="McCallum B."/>
            <person name="Szabo L.J."/>
            <person name="Hulbert S."/>
            <person name="Chen X."/>
            <person name="Fellers J.P."/>
        </authorList>
    </citation>
    <scope>NUCLEOTIDE SEQUENCE</scope>
    <source>
        <strain evidence="3">isolate 1-1 / race 1 (BBBD)</strain>
        <strain evidence="4">Isolate 1-1 / race 1 (BBBD)</strain>
    </source>
</reference>
<dbReference type="EnsemblFungi" id="PTTG_25101-t43_1">
    <property type="protein sequence ID" value="PTTG_25101-t43_1-p1"/>
    <property type="gene ID" value="PTTG_25101"/>
</dbReference>
<name>A0A180H5G8_PUCT1</name>
<reference evidence="3" key="4">
    <citation type="submission" date="2025-05" db="UniProtKB">
        <authorList>
            <consortium name="EnsemblFungi"/>
        </authorList>
    </citation>
    <scope>IDENTIFICATION</scope>
    <source>
        <strain evidence="3">isolate 1-1 / race 1 (BBBD)</strain>
    </source>
</reference>
<protein>
    <submittedName>
        <fullName evidence="2 3">Uncharacterized protein</fullName>
    </submittedName>
</protein>
<organism evidence="2">
    <name type="scientific">Puccinia triticina (isolate 1-1 / race 1 (BBBD))</name>
    <name type="common">Brown leaf rust fungus</name>
    <dbReference type="NCBI Taxonomy" id="630390"/>
    <lineage>
        <taxon>Eukaryota</taxon>
        <taxon>Fungi</taxon>
        <taxon>Dikarya</taxon>
        <taxon>Basidiomycota</taxon>
        <taxon>Pucciniomycotina</taxon>
        <taxon>Pucciniomycetes</taxon>
        <taxon>Pucciniales</taxon>
        <taxon>Pucciniaceae</taxon>
        <taxon>Puccinia</taxon>
    </lineage>
</organism>
<accession>A0A180H5G8</accession>
<dbReference type="STRING" id="630390.A0A180H5G8"/>
<evidence type="ECO:0000313" key="2">
    <source>
        <dbReference type="EMBL" id="OAV99908.1"/>
    </source>
</evidence>
<dbReference type="OrthoDB" id="2507224at2759"/>